<protein>
    <submittedName>
        <fullName evidence="1">Uncharacterized protein</fullName>
    </submittedName>
</protein>
<dbReference type="EMBL" id="MH536814">
    <property type="protein sequence ID" value="AXH49327.1"/>
    <property type="molecule type" value="Genomic_DNA"/>
</dbReference>
<organism evidence="1 2">
    <name type="scientific">Streptomyces phage Blueeyedbeauty</name>
    <dbReference type="NCBI Taxonomy" id="2250336"/>
    <lineage>
        <taxon>Viruses</taxon>
        <taxon>Duplodnaviria</taxon>
        <taxon>Heunggongvirae</taxon>
        <taxon>Uroviricota</taxon>
        <taxon>Caudoviricetes</taxon>
        <taxon>Stanwilliamsviridae</taxon>
        <taxon>Loccivirinae</taxon>
        <taxon>Annadreamyvirus</taxon>
        <taxon>Annadreamyvirus blueeyedbeauty</taxon>
    </lineage>
</organism>
<dbReference type="RefSeq" id="YP_009839381.1">
    <property type="nucleotide sequence ID" value="NC_048720.1"/>
</dbReference>
<evidence type="ECO:0000313" key="1">
    <source>
        <dbReference type="EMBL" id="AXH49327.1"/>
    </source>
</evidence>
<name>A0A345L225_9CAUD</name>
<sequence>MGTGLVAYDTVYSYQVEAEDYVRFTIDGEVHEGTVLNVDDTIDGVHITLSDDTEGDADIFVLTDDDEVELLTRETVEI</sequence>
<evidence type="ECO:0000313" key="2">
    <source>
        <dbReference type="Proteomes" id="UP000258408"/>
    </source>
</evidence>
<dbReference type="KEGG" id="vg:55600010"/>
<proteinExistence type="predicted"/>
<keyword evidence="2" id="KW-1185">Reference proteome</keyword>
<accession>A0A345L225</accession>
<dbReference type="Proteomes" id="UP000258408">
    <property type="component" value="Segment"/>
</dbReference>
<gene>
    <name evidence="1" type="primary">220</name>
    <name evidence="1" type="ORF">SEA_BLUEEYEDBEAUTY_220</name>
</gene>
<reference evidence="1 2" key="1">
    <citation type="submission" date="2018-06" db="EMBL/GenBank/DDBJ databases">
        <authorList>
            <person name="Luttrell C.E."/>
            <person name="Myers K.N."/>
            <person name="Simpson A.N."/>
            <person name="Sulollari A."/>
            <person name="Suri N."/>
            <person name="Nayek S."/>
            <person name="Bhuiyan S."/>
            <person name="Smith B.R."/>
            <person name="Hughes L.E."/>
            <person name="Garlena R.A."/>
            <person name="Russell D.A."/>
            <person name="Pope W.H."/>
            <person name="Jacobs-Sera D."/>
            <person name="Hatfull G.F."/>
        </authorList>
    </citation>
    <scope>NUCLEOTIDE SEQUENCE [LARGE SCALE GENOMIC DNA]</scope>
</reference>
<dbReference type="GeneID" id="55600010"/>